<dbReference type="InterPro" id="IPR040059">
    <property type="entry name" value="PUM3"/>
</dbReference>
<gene>
    <name evidence="2" type="ORF">Bca52824_018909</name>
</gene>
<dbReference type="GO" id="GO:0003729">
    <property type="term" value="F:mRNA binding"/>
    <property type="evidence" value="ECO:0007669"/>
    <property type="project" value="TreeGrafter"/>
</dbReference>
<dbReference type="AlphaFoldDB" id="A0A8X8AZ09"/>
<keyword evidence="1" id="KW-0812">Transmembrane</keyword>
<feature type="transmembrane region" description="Helical" evidence="1">
    <location>
        <begin position="187"/>
        <end position="208"/>
    </location>
</feature>
<dbReference type="PANTHER" id="PTHR13389">
    <property type="entry name" value="PUMILIO HOMOLOG 3"/>
    <property type="match status" value="1"/>
</dbReference>
<dbReference type="InterPro" id="IPR016024">
    <property type="entry name" value="ARM-type_fold"/>
</dbReference>
<evidence type="ECO:0000313" key="3">
    <source>
        <dbReference type="Proteomes" id="UP000886595"/>
    </source>
</evidence>
<dbReference type="InterPro" id="IPR011989">
    <property type="entry name" value="ARM-like"/>
</dbReference>
<dbReference type="GO" id="GO:0005730">
    <property type="term" value="C:nucleolus"/>
    <property type="evidence" value="ECO:0007669"/>
    <property type="project" value="TreeGrafter"/>
</dbReference>
<dbReference type="GO" id="GO:0006417">
    <property type="term" value="P:regulation of translation"/>
    <property type="evidence" value="ECO:0007669"/>
    <property type="project" value="TreeGrafter"/>
</dbReference>
<dbReference type="PANTHER" id="PTHR13389:SF0">
    <property type="entry name" value="PUMILIO HOMOLOG 3"/>
    <property type="match status" value="1"/>
</dbReference>
<evidence type="ECO:0000256" key="1">
    <source>
        <dbReference type="SAM" id="Phobius"/>
    </source>
</evidence>
<dbReference type="Gene3D" id="1.25.10.10">
    <property type="entry name" value="Leucine-rich Repeat Variant"/>
    <property type="match status" value="1"/>
</dbReference>
<evidence type="ECO:0000313" key="2">
    <source>
        <dbReference type="EMBL" id="KAG2315787.1"/>
    </source>
</evidence>
<proteinExistence type="predicted"/>
<dbReference type="EMBL" id="JAAMPC010000004">
    <property type="protein sequence ID" value="KAG2315787.1"/>
    <property type="molecule type" value="Genomic_DNA"/>
</dbReference>
<name>A0A8X8AZ09_BRACI</name>
<keyword evidence="1" id="KW-1133">Transmembrane helix</keyword>
<organism evidence="2 3">
    <name type="scientific">Brassica carinata</name>
    <name type="common">Ethiopian mustard</name>
    <name type="synonym">Abyssinian cabbage</name>
    <dbReference type="NCBI Taxonomy" id="52824"/>
    <lineage>
        <taxon>Eukaryota</taxon>
        <taxon>Viridiplantae</taxon>
        <taxon>Streptophyta</taxon>
        <taxon>Embryophyta</taxon>
        <taxon>Tracheophyta</taxon>
        <taxon>Spermatophyta</taxon>
        <taxon>Magnoliopsida</taxon>
        <taxon>eudicotyledons</taxon>
        <taxon>Gunneridae</taxon>
        <taxon>Pentapetalae</taxon>
        <taxon>rosids</taxon>
        <taxon>malvids</taxon>
        <taxon>Brassicales</taxon>
        <taxon>Brassicaceae</taxon>
        <taxon>Brassiceae</taxon>
        <taxon>Brassica</taxon>
    </lineage>
</organism>
<dbReference type="Proteomes" id="UP000886595">
    <property type="component" value="Unassembled WGS sequence"/>
</dbReference>
<sequence>MATCLKYCSQAEKGAVFKELHPHFLNLASNTYAVHVLKKMLDGSSADIWLLSSVTWSDLLLWSMHTIWELHHKNKISLENCTLQSFSYSRTFDMKTRNNSCNHLTYYYTVFVGWEVQMVFFAIAFVATERENPKKLRRNHDSERLVSVTVKQITNSSHSRGEKIWYRNQRNQTHKPTISFQFSPSSYYYYSILSCVVMFGLVTGVTCWDHSIASSSRFLVLTLQNRNLKSQFHYAQEDKYVKSEKFTRYLRQSSNCQKTLSAKILSAFLETPYLHVHEMAKEELQVLVNECAKI</sequence>
<protein>
    <submittedName>
        <fullName evidence="2">Uncharacterized protein</fullName>
    </submittedName>
</protein>
<dbReference type="OrthoDB" id="497380at2759"/>
<reference evidence="2 3" key="1">
    <citation type="submission" date="2020-02" db="EMBL/GenBank/DDBJ databases">
        <authorList>
            <person name="Ma Q."/>
            <person name="Huang Y."/>
            <person name="Song X."/>
            <person name="Pei D."/>
        </authorList>
    </citation>
    <scope>NUCLEOTIDE SEQUENCE [LARGE SCALE GENOMIC DNA]</scope>
    <source>
        <strain evidence="2">Sxm20200214</strain>
        <tissue evidence="2">Leaf</tissue>
    </source>
</reference>
<accession>A0A8X8AZ09</accession>
<feature type="transmembrane region" description="Helical" evidence="1">
    <location>
        <begin position="104"/>
        <end position="127"/>
    </location>
</feature>
<keyword evidence="1" id="KW-0472">Membrane</keyword>
<keyword evidence="3" id="KW-1185">Reference proteome</keyword>
<comment type="caution">
    <text evidence="2">The sequence shown here is derived from an EMBL/GenBank/DDBJ whole genome shotgun (WGS) entry which is preliminary data.</text>
</comment>
<dbReference type="SUPFAM" id="SSF48371">
    <property type="entry name" value="ARM repeat"/>
    <property type="match status" value="1"/>
</dbReference>